<sequence length="92" mass="10600">MGYPRSQLMDPTVSGTYHCVSRCVRRAFLCGDDVFSGRNFDHRKQWIEDRLLFLAEVFSVSVLAYAVMSNHVHVVVHMAPEQVDRQTWTAIN</sequence>
<organism evidence="2 3">
    <name type="scientific">Pseudomarimonas arenosa</name>
    <dbReference type="NCBI Taxonomy" id="2774145"/>
    <lineage>
        <taxon>Bacteria</taxon>
        <taxon>Pseudomonadati</taxon>
        <taxon>Pseudomonadota</taxon>
        <taxon>Gammaproteobacteria</taxon>
        <taxon>Lysobacterales</taxon>
        <taxon>Lysobacteraceae</taxon>
        <taxon>Pseudomarimonas</taxon>
    </lineage>
</organism>
<dbReference type="Gene3D" id="3.30.70.1290">
    <property type="entry name" value="Transposase IS200-like"/>
    <property type="match status" value="1"/>
</dbReference>
<dbReference type="EMBL" id="JACYTR010000075">
    <property type="protein sequence ID" value="MBD8527975.1"/>
    <property type="molecule type" value="Genomic_DNA"/>
</dbReference>
<reference evidence="2 3" key="1">
    <citation type="submission" date="2020-09" db="EMBL/GenBank/DDBJ databases">
        <title>Pseudoxanthomonas sp. CAU 1598 isolated from sand of Yaerae Beach.</title>
        <authorList>
            <person name="Kim W."/>
        </authorList>
    </citation>
    <scope>NUCLEOTIDE SEQUENCE [LARGE SCALE GENOMIC DNA]</scope>
    <source>
        <strain evidence="2 3">CAU 1598</strain>
    </source>
</reference>
<dbReference type="AlphaFoldDB" id="A0AAW3ZR08"/>
<dbReference type="InterPro" id="IPR036515">
    <property type="entry name" value="Transposase_17_sf"/>
</dbReference>
<accession>A0AAW3ZR08</accession>
<name>A0AAW3ZR08_9GAMM</name>
<keyword evidence="1" id="KW-0812">Transmembrane</keyword>
<keyword evidence="3" id="KW-1185">Reference proteome</keyword>
<protein>
    <recommendedName>
        <fullName evidence="4">Transposase</fullName>
    </recommendedName>
</protein>
<dbReference type="RefSeq" id="WP_192031397.1">
    <property type="nucleotide sequence ID" value="NZ_JACYTR010000075.1"/>
</dbReference>
<comment type="caution">
    <text evidence="2">The sequence shown here is derived from an EMBL/GenBank/DDBJ whole genome shotgun (WGS) entry which is preliminary data.</text>
</comment>
<dbReference type="PANTHER" id="PTHR34322">
    <property type="entry name" value="TRANSPOSASE, Y1_TNP DOMAIN-CONTAINING"/>
    <property type="match status" value="1"/>
</dbReference>
<evidence type="ECO:0000313" key="3">
    <source>
        <dbReference type="Proteomes" id="UP000613768"/>
    </source>
</evidence>
<dbReference type="GO" id="GO:0004803">
    <property type="term" value="F:transposase activity"/>
    <property type="evidence" value="ECO:0007669"/>
    <property type="project" value="InterPro"/>
</dbReference>
<evidence type="ECO:0008006" key="4">
    <source>
        <dbReference type="Google" id="ProtNLM"/>
    </source>
</evidence>
<proteinExistence type="predicted"/>
<dbReference type="GO" id="GO:0006313">
    <property type="term" value="P:DNA transposition"/>
    <property type="evidence" value="ECO:0007669"/>
    <property type="project" value="InterPro"/>
</dbReference>
<dbReference type="PANTHER" id="PTHR34322:SF2">
    <property type="entry name" value="TRANSPOSASE IS200-LIKE DOMAIN-CONTAINING PROTEIN"/>
    <property type="match status" value="1"/>
</dbReference>
<evidence type="ECO:0000313" key="2">
    <source>
        <dbReference type="EMBL" id="MBD8527975.1"/>
    </source>
</evidence>
<dbReference type="SUPFAM" id="SSF143422">
    <property type="entry name" value="Transposase IS200-like"/>
    <property type="match status" value="1"/>
</dbReference>
<dbReference type="GO" id="GO:0003677">
    <property type="term" value="F:DNA binding"/>
    <property type="evidence" value="ECO:0007669"/>
    <property type="project" value="InterPro"/>
</dbReference>
<keyword evidence="1" id="KW-0472">Membrane</keyword>
<gene>
    <name evidence="2" type="ORF">IFO71_19685</name>
</gene>
<dbReference type="Proteomes" id="UP000613768">
    <property type="component" value="Unassembled WGS sequence"/>
</dbReference>
<evidence type="ECO:0000256" key="1">
    <source>
        <dbReference type="SAM" id="Phobius"/>
    </source>
</evidence>
<keyword evidence="1" id="KW-1133">Transmembrane helix</keyword>
<feature type="transmembrane region" description="Helical" evidence="1">
    <location>
        <begin position="51"/>
        <end position="68"/>
    </location>
</feature>